<dbReference type="Proteomes" id="UP000660729">
    <property type="component" value="Unassembled WGS sequence"/>
</dbReference>
<evidence type="ECO:0000313" key="2">
    <source>
        <dbReference type="EMBL" id="KAF7197184.1"/>
    </source>
</evidence>
<dbReference type="EMBL" id="JABCIY010000019">
    <property type="protein sequence ID" value="KAF7197184.1"/>
    <property type="molecule type" value="Genomic_DNA"/>
</dbReference>
<sequence>MAPGSKTKQAKYEYPPSGTKQPTGIAKMRVHTEEKLEPRGRVLQYWTKCSKVSQTEGNKGCFFGYTDFWVWEGGVLRAAMICKRRVCDREEEHEDADRTQGDGNEGGSKDGEAGEESNGGSVGRTVK</sequence>
<feature type="compositionally biased region" description="Basic and acidic residues" evidence="1">
    <location>
        <begin position="88"/>
        <end position="100"/>
    </location>
</feature>
<protein>
    <submittedName>
        <fullName evidence="2">Uncharacterized protein</fullName>
    </submittedName>
</protein>
<feature type="region of interest" description="Disordered" evidence="1">
    <location>
        <begin position="88"/>
        <end position="127"/>
    </location>
</feature>
<dbReference type="AlphaFoldDB" id="A0A8H6RTG4"/>
<reference evidence="2" key="1">
    <citation type="submission" date="2020-04" db="EMBL/GenBank/DDBJ databases">
        <title>Draft genome resource of the tomato pathogen Pseudocercospora fuligena.</title>
        <authorList>
            <person name="Zaccaron A."/>
        </authorList>
    </citation>
    <scope>NUCLEOTIDE SEQUENCE</scope>
    <source>
        <strain evidence="2">PF001</strain>
    </source>
</reference>
<evidence type="ECO:0000313" key="3">
    <source>
        <dbReference type="Proteomes" id="UP000660729"/>
    </source>
</evidence>
<proteinExistence type="predicted"/>
<accession>A0A8H6RTG4</accession>
<name>A0A8H6RTG4_9PEZI</name>
<evidence type="ECO:0000256" key="1">
    <source>
        <dbReference type="SAM" id="MobiDB-lite"/>
    </source>
</evidence>
<comment type="caution">
    <text evidence="2">The sequence shown here is derived from an EMBL/GenBank/DDBJ whole genome shotgun (WGS) entry which is preliminary data.</text>
</comment>
<gene>
    <name evidence="2" type="ORF">HII31_01609</name>
</gene>
<organism evidence="2 3">
    <name type="scientific">Pseudocercospora fuligena</name>
    <dbReference type="NCBI Taxonomy" id="685502"/>
    <lineage>
        <taxon>Eukaryota</taxon>
        <taxon>Fungi</taxon>
        <taxon>Dikarya</taxon>
        <taxon>Ascomycota</taxon>
        <taxon>Pezizomycotina</taxon>
        <taxon>Dothideomycetes</taxon>
        <taxon>Dothideomycetidae</taxon>
        <taxon>Mycosphaerellales</taxon>
        <taxon>Mycosphaerellaceae</taxon>
        <taxon>Pseudocercospora</taxon>
    </lineage>
</organism>
<keyword evidence="3" id="KW-1185">Reference proteome</keyword>
<feature type="region of interest" description="Disordered" evidence="1">
    <location>
        <begin position="1"/>
        <end position="25"/>
    </location>
</feature>